<dbReference type="SUPFAM" id="SSF53098">
    <property type="entry name" value="Ribonuclease H-like"/>
    <property type="match status" value="1"/>
</dbReference>
<dbReference type="InterPro" id="IPR001584">
    <property type="entry name" value="Integrase_cat-core"/>
</dbReference>
<dbReference type="InterPro" id="IPR048020">
    <property type="entry name" value="Transpos_IS3"/>
</dbReference>
<feature type="domain" description="Integrase catalytic" evidence="1">
    <location>
        <begin position="1"/>
        <end position="152"/>
    </location>
</feature>
<dbReference type="Pfam" id="PF13683">
    <property type="entry name" value="rve_3"/>
    <property type="match status" value="1"/>
</dbReference>
<accession>A0ABN6EY40</accession>
<dbReference type="PANTHER" id="PTHR47515">
    <property type="entry name" value="LOW CALCIUM RESPONSE LOCUS PROTEIN T"/>
    <property type="match status" value="1"/>
</dbReference>
<reference evidence="2" key="1">
    <citation type="journal article" date="2022" name="Arch. Microbiol.">
        <title>Pseudodesulfovibrio sediminis sp. nov., a mesophilic and neutrophilic sulfate-reducing bacterium isolated from sediment of a brackish lake.</title>
        <authorList>
            <person name="Takahashi A."/>
            <person name="Kojima H."/>
            <person name="Watanabe M."/>
            <person name="Fukui M."/>
        </authorList>
    </citation>
    <scope>NUCLEOTIDE SEQUENCE</scope>
    <source>
        <strain evidence="2">SF6</strain>
    </source>
</reference>
<protein>
    <recommendedName>
        <fullName evidence="1">Integrase catalytic domain-containing protein</fullName>
    </recommendedName>
</protein>
<dbReference type="PANTHER" id="PTHR47515:SF1">
    <property type="entry name" value="BLR2054 PROTEIN"/>
    <property type="match status" value="1"/>
</dbReference>
<evidence type="ECO:0000313" key="2">
    <source>
        <dbReference type="EMBL" id="BCS89936.1"/>
    </source>
</evidence>
<dbReference type="InterPro" id="IPR036397">
    <property type="entry name" value="RNaseH_sf"/>
</dbReference>
<proteinExistence type="predicted"/>
<dbReference type="PROSITE" id="PS50994">
    <property type="entry name" value="INTEGRASE"/>
    <property type="match status" value="1"/>
</dbReference>
<evidence type="ECO:0000259" key="1">
    <source>
        <dbReference type="PROSITE" id="PS50994"/>
    </source>
</evidence>
<keyword evidence="3" id="KW-1185">Reference proteome</keyword>
<dbReference type="Proteomes" id="UP001053296">
    <property type="component" value="Chromosome"/>
</dbReference>
<dbReference type="InterPro" id="IPR012337">
    <property type="entry name" value="RNaseH-like_sf"/>
</dbReference>
<dbReference type="Gene3D" id="3.30.420.10">
    <property type="entry name" value="Ribonuclease H-like superfamily/Ribonuclease H"/>
    <property type="match status" value="1"/>
</dbReference>
<dbReference type="EMBL" id="AP024485">
    <property type="protein sequence ID" value="BCS89936.1"/>
    <property type="molecule type" value="Genomic_DNA"/>
</dbReference>
<gene>
    <name evidence="2" type="ORF">PSDVSF_31780</name>
</gene>
<evidence type="ECO:0000313" key="3">
    <source>
        <dbReference type="Proteomes" id="UP001053296"/>
    </source>
</evidence>
<name>A0ABN6EY40_9BACT</name>
<sequence length="171" mass="19550">MDFMSDALFDGRRLRLMTVVDNYTRESLAIEAGQGITGEHVTDVLTRIAHGRSLPARIKCDNGPEFTSKALDKWAYEHHVELDFSRPGKPTDNGYIESFNGRFRDECLNVNWFLSLKDAQRKVEAWRQDYNVSRPHSSLGNLTPVEFAIHSGQLPGMDGLERRRELIQART</sequence>
<organism evidence="2 3">
    <name type="scientific">Pseudodesulfovibrio sediminis</name>
    <dbReference type="NCBI Taxonomy" id="2810563"/>
    <lineage>
        <taxon>Bacteria</taxon>
        <taxon>Pseudomonadati</taxon>
        <taxon>Thermodesulfobacteriota</taxon>
        <taxon>Desulfovibrionia</taxon>
        <taxon>Desulfovibrionales</taxon>
        <taxon>Desulfovibrionaceae</taxon>
    </lineage>
</organism>
<dbReference type="NCBIfam" id="NF033516">
    <property type="entry name" value="transpos_IS3"/>
    <property type="match status" value="1"/>
</dbReference>